<feature type="chain" id="PRO_5012084114" description="galactosylceramidase" evidence="7">
    <location>
        <begin position="31"/>
        <end position="1247"/>
    </location>
</feature>
<dbReference type="SUPFAM" id="SSF51445">
    <property type="entry name" value="(Trans)glycosidases"/>
    <property type="match status" value="1"/>
</dbReference>
<dbReference type="InterPro" id="IPR017853">
    <property type="entry name" value="GH"/>
</dbReference>
<keyword evidence="3" id="KW-0443">Lipid metabolism</keyword>
<evidence type="ECO:0000256" key="4">
    <source>
        <dbReference type="ARBA" id="ARBA00022963"/>
    </source>
</evidence>
<name>A0A255G598_9ACTN</name>
<sequence>MRCTRKVRTAIATTAVVILAGLVGAPPARAEDAPVQITVNGNDVRADNANGLTYKGLGLVSANSTSNLLMDYKSAHPDQYWQLIRTMFGGTNPIIDNIKIEMGSDTNNSTGSDPATMRTADELADTSRDPGFQLAADAKTVNPELKVIILRWTMPEWVQNAWNQGAGTGYPAMYKWYKETTLDAYMRYGYMIDYVDPDTNETTRPDTEFVKWYRNAIDSDTDFTNPRYGIPANRQAGAAAAYRATRIVASDENTTMNIGPAMLTDPALFKAVDAAGYHYTTEDRHDGAPDSPTNLPYTKLALGQTPSGQDKEVWYAEGIATLGYSEYRANNNEGANGASTGIGGVQSALDVANRLVKGFANSKRTNYMFQPAIASFYDGAQYSGKQLVSAQEPWSGHIHYDASLYVMQQFTQFARMGWENDTNSAGRWRAVPQASYSGASGTSNIDGSNGAPSYLTLADPTKKDFSTVVVNDSDQAKTYRIKTANMKLGNDQLEAWETRAADPGQPSDANYLHLAGTVRPGADGSYTYTVRPRSIVTLTTLKKSTDPAMAERLPQTPAPAVLDTDATGKNPDTGDDYLYADDFDYAEEGPVQVGVANGSGKEIAPYLKSRGTLPAPDTVNGGGATRSIQTYLGSRGNQPRYLVDQTGAWEVGTDRGGNHLLYQYLDQSMKNTRAWNPAQPNSLVGDHRWQNYTASVDVSFTDAASDPAALGIRQQTGMTTGSAAYNLRVRPTGAWTLYRHDTAVASGTVAPRDRYRLALTGAGATITAAIDGRVVSNYTDPAPELAGRVNLGSGFYRTGFDNLKVQTVPGYTAYASSLIDNMDSIVTHTGTWSKRAANGDAMDWYRTTSTSSTAGSIITVPFTGTGLDILGGNGGDATLDIAVDGVPLARNAATLRSGKRQATYSLRGLPDGQHTATFTLKSGTLIADAFYAISARVGGSVDTGPIAAALAAVGSPNQSEYSDQSWSVFTATRAAAQAALTGQVGLDTVGVTQIARRLTEAYNALIPANTTDTQKDVGLAGALTTTQDLPSTVVIDGQSHPVTWSTGSRSAGRTAYTTLSVWGWTNDAYVDGKRQLFSANYEVVPPSLAYYIDSGVTSGQVSPQYAAVAANQPLMNGSADQASTGPTTWGYRSDGVNVKAGTNLSDKNSTGLWANSGRTIQYRLPLDPGTYTLTAGFHEWWGATRPMSQTVTIGATTTSGTPINLTPGADATGTVRFTVSQPTTITYTVAKAGGPDPVLSWLAVAMD</sequence>
<dbReference type="GO" id="GO:0004336">
    <property type="term" value="F:galactosylceramidase activity"/>
    <property type="evidence" value="ECO:0007669"/>
    <property type="project" value="UniProtKB-EC"/>
</dbReference>
<dbReference type="EMBL" id="NMVO01000016">
    <property type="protein sequence ID" value="OYO10741.1"/>
    <property type="molecule type" value="Genomic_DNA"/>
</dbReference>
<keyword evidence="11" id="KW-1185">Reference proteome</keyword>
<evidence type="ECO:0000313" key="10">
    <source>
        <dbReference type="EMBL" id="OYO10741.1"/>
    </source>
</evidence>
<gene>
    <name evidence="10" type="ORF">CGZ94_17365</name>
</gene>
<keyword evidence="3" id="KW-0746">Sphingolipid metabolism</keyword>
<organism evidence="10 11">
    <name type="scientific">Enemella evansiae</name>
    <dbReference type="NCBI Taxonomy" id="2016499"/>
    <lineage>
        <taxon>Bacteria</taxon>
        <taxon>Bacillati</taxon>
        <taxon>Actinomycetota</taxon>
        <taxon>Actinomycetes</taxon>
        <taxon>Propionibacteriales</taxon>
        <taxon>Propionibacteriaceae</taxon>
        <taxon>Enemella</taxon>
    </lineage>
</organism>
<dbReference type="GO" id="GO:0005764">
    <property type="term" value="C:lysosome"/>
    <property type="evidence" value="ECO:0007669"/>
    <property type="project" value="TreeGrafter"/>
</dbReference>
<feature type="region of interest" description="Disordered" evidence="6">
    <location>
        <begin position="558"/>
        <end position="578"/>
    </location>
</feature>
<comment type="caution">
    <text evidence="10">The sequence shown here is derived from an EMBL/GenBank/DDBJ whole genome shotgun (WGS) entry which is preliminary data.</text>
</comment>
<evidence type="ECO:0000256" key="5">
    <source>
        <dbReference type="ARBA" id="ARBA00033098"/>
    </source>
</evidence>
<dbReference type="Pfam" id="PF21708">
    <property type="entry name" value="Glyco_hydro_59_C"/>
    <property type="match status" value="1"/>
</dbReference>
<evidence type="ECO:0000256" key="2">
    <source>
        <dbReference type="ARBA" id="ARBA00012657"/>
    </source>
</evidence>
<dbReference type="Gene3D" id="3.20.20.70">
    <property type="entry name" value="Aldolase class I"/>
    <property type="match status" value="1"/>
</dbReference>
<feature type="signal peptide" evidence="7">
    <location>
        <begin position="1"/>
        <end position="30"/>
    </location>
</feature>
<dbReference type="GO" id="GO:0016020">
    <property type="term" value="C:membrane"/>
    <property type="evidence" value="ECO:0007669"/>
    <property type="project" value="GOC"/>
</dbReference>
<proteinExistence type="inferred from homology"/>
<evidence type="ECO:0000259" key="9">
    <source>
        <dbReference type="Pfam" id="PF21708"/>
    </source>
</evidence>
<dbReference type="GO" id="GO:0006683">
    <property type="term" value="P:galactosylceramide catabolic process"/>
    <property type="evidence" value="ECO:0007669"/>
    <property type="project" value="InterPro"/>
</dbReference>
<dbReference type="Gene3D" id="3.20.20.80">
    <property type="entry name" value="Glycosidases"/>
    <property type="match status" value="1"/>
</dbReference>
<dbReference type="Proteomes" id="UP000215896">
    <property type="component" value="Unassembled WGS sequence"/>
</dbReference>
<accession>A0A255G598</accession>
<evidence type="ECO:0000313" key="11">
    <source>
        <dbReference type="Proteomes" id="UP000215896"/>
    </source>
</evidence>
<reference evidence="10 11" key="1">
    <citation type="submission" date="2017-07" db="EMBL/GenBank/DDBJ databases">
        <title>Draft whole genome sequences of clinical Proprionibacteriaceae strains.</title>
        <authorList>
            <person name="Bernier A.-M."/>
            <person name="Bernard K."/>
            <person name="Domingo M.-C."/>
        </authorList>
    </citation>
    <scope>NUCLEOTIDE SEQUENCE [LARGE SCALE GENOMIC DNA]</scope>
    <source>
        <strain evidence="10 11">NML 030167</strain>
    </source>
</reference>
<evidence type="ECO:0000256" key="1">
    <source>
        <dbReference type="ARBA" id="ARBA00005637"/>
    </source>
</evidence>
<keyword evidence="7" id="KW-0732">Signal</keyword>
<evidence type="ECO:0000256" key="7">
    <source>
        <dbReference type="SAM" id="SignalP"/>
    </source>
</evidence>
<keyword evidence="4" id="KW-0442">Lipid degradation</keyword>
<dbReference type="AlphaFoldDB" id="A0A255G598"/>
<evidence type="ECO:0000259" key="8">
    <source>
        <dbReference type="Pfam" id="PF02057"/>
    </source>
</evidence>
<dbReference type="InterPro" id="IPR049161">
    <property type="entry name" value="GH59_cat"/>
</dbReference>
<dbReference type="InterPro" id="IPR049162">
    <property type="entry name" value="GH59_C"/>
</dbReference>
<dbReference type="OrthoDB" id="9802318at2"/>
<evidence type="ECO:0000256" key="3">
    <source>
        <dbReference type="ARBA" id="ARBA00022919"/>
    </source>
</evidence>
<dbReference type="PANTHER" id="PTHR15172">
    <property type="entry name" value="GALACTOCEREBROSIDASE"/>
    <property type="match status" value="1"/>
</dbReference>
<dbReference type="InterPro" id="IPR013785">
    <property type="entry name" value="Aldolase_TIM"/>
</dbReference>
<dbReference type="Gene3D" id="2.60.120.560">
    <property type="entry name" value="Exo-inulinase, domain 1"/>
    <property type="match status" value="1"/>
</dbReference>
<comment type="similarity">
    <text evidence="1">Belongs to the glycosyl hydrolase 59 family.</text>
</comment>
<feature type="domain" description="Glycosyl hydrolase family 59 catalytic" evidence="8">
    <location>
        <begin position="54"/>
        <end position="412"/>
    </location>
</feature>
<feature type="region of interest" description="Disordered" evidence="6">
    <location>
        <begin position="607"/>
        <end position="626"/>
    </location>
</feature>
<dbReference type="RefSeq" id="WP_094406382.1">
    <property type="nucleotide sequence ID" value="NZ_NMVO01000016.1"/>
</dbReference>
<evidence type="ECO:0000256" key="6">
    <source>
        <dbReference type="SAM" id="MobiDB-lite"/>
    </source>
</evidence>
<protein>
    <recommendedName>
        <fullName evidence="2">galactosylceramidase</fullName>
        <ecNumber evidence="2">3.2.1.46</ecNumber>
    </recommendedName>
    <alternativeName>
        <fullName evidence="5">Galactosylceramidase</fullName>
    </alternativeName>
</protein>
<dbReference type="PANTHER" id="PTHR15172:SF1">
    <property type="entry name" value="GALACTOCEREBROSIDASE"/>
    <property type="match status" value="1"/>
</dbReference>
<dbReference type="EC" id="3.2.1.46" evidence="2"/>
<dbReference type="Gene3D" id="2.60.120.260">
    <property type="entry name" value="Galactose-binding domain-like"/>
    <property type="match status" value="1"/>
</dbReference>
<dbReference type="Pfam" id="PF02057">
    <property type="entry name" value="Glyco_hydro_59"/>
    <property type="match status" value="1"/>
</dbReference>
<dbReference type="InterPro" id="IPR001286">
    <property type="entry name" value="Glyco_hydro_59"/>
</dbReference>
<feature type="domain" description="Glycosyl hydrolase family 59 C-terminal lectin" evidence="9">
    <location>
        <begin position="644"/>
        <end position="807"/>
    </location>
</feature>